<dbReference type="CDD" id="cd11393">
    <property type="entry name" value="bHLH_AtbHLH_like"/>
    <property type="match status" value="1"/>
</dbReference>
<dbReference type="PANTHER" id="PTHR16223:SF238">
    <property type="entry name" value="TRANSCRIPTION FACTOR BHLH114"/>
    <property type="match status" value="1"/>
</dbReference>
<proteinExistence type="predicted"/>
<accession>S8CPW8</accession>
<keyword evidence="4" id="KW-0804">Transcription</keyword>
<feature type="domain" description="BHLH" evidence="6">
    <location>
        <begin position="6"/>
        <end position="55"/>
    </location>
</feature>
<dbReference type="FunFam" id="4.10.280.10:FF:000075">
    <property type="entry name" value="Transcription factor bHLH113 family"/>
    <property type="match status" value="1"/>
</dbReference>
<evidence type="ECO:0000259" key="6">
    <source>
        <dbReference type="PROSITE" id="PS50888"/>
    </source>
</evidence>
<evidence type="ECO:0000256" key="4">
    <source>
        <dbReference type="ARBA" id="ARBA00023163"/>
    </source>
</evidence>
<dbReference type="PROSITE" id="PS50888">
    <property type="entry name" value="BHLH"/>
    <property type="match status" value="1"/>
</dbReference>
<dbReference type="GO" id="GO:0000978">
    <property type="term" value="F:RNA polymerase II cis-regulatory region sequence-specific DNA binding"/>
    <property type="evidence" value="ECO:0007669"/>
    <property type="project" value="TreeGrafter"/>
</dbReference>
<dbReference type="EMBL" id="AUSU01002436">
    <property type="protein sequence ID" value="EPS68800.1"/>
    <property type="molecule type" value="Genomic_DNA"/>
</dbReference>
<dbReference type="InterPro" id="IPR036638">
    <property type="entry name" value="HLH_DNA-bd_sf"/>
</dbReference>
<name>S8CPW8_9LAMI</name>
<evidence type="ECO:0000256" key="1">
    <source>
        <dbReference type="ARBA" id="ARBA00004123"/>
    </source>
</evidence>
<organism evidence="7 8">
    <name type="scientific">Genlisea aurea</name>
    <dbReference type="NCBI Taxonomy" id="192259"/>
    <lineage>
        <taxon>Eukaryota</taxon>
        <taxon>Viridiplantae</taxon>
        <taxon>Streptophyta</taxon>
        <taxon>Embryophyta</taxon>
        <taxon>Tracheophyta</taxon>
        <taxon>Spermatophyta</taxon>
        <taxon>Magnoliopsida</taxon>
        <taxon>eudicotyledons</taxon>
        <taxon>Gunneridae</taxon>
        <taxon>Pentapetalae</taxon>
        <taxon>asterids</taxon>
        <taxon>lamiids</taxon>
        <taxon>Lamiales</taxon>
        <taxon>Lentibulariaceae</taxon>
        <taxon>Genlisea</taxon>
    </lineage>
</organism>
<dbReference type="SUPFAM" id="SSF47459">
    <property type="entry name" value="HLH, helix-loop-helix DNA-binding domain"/>
    <property type="match status" value="1"/>
</dbReference>
<dbReference type="OrthoDB" id="785070at2759"/>
<feature type="non-terminal residue" evidence="7">
    <location>
        <position position="1"/>
    </location>
</feature>
<feature type="non-terminal residue" evidence="7">
    <location>
        <position position="119"/>
    </location>
</feature>
<evidence type="ECO:0000256" key="5">
    <source>
        <dbReference type="ARBA" id="ARBA00023242"/>
    </source>
</evidence>
<comment type="subcellular location">
    <subcellularLocation>
        <location evidence="1">Nucleus</location>
    </subcellularLocation>
</comment>
<dbReference type="Gene3D" id="4.10.280.10">
    <property type="entry name" value="Helix-loop-helix DNA-binding domain"/>
    <property type="match status" value="1"/>
</dbReference>
<dbReference type="GO" id="GO:0000981">
    <property type="term" value="F:DNA-binding transcription factor activity, RNA polymerase II-specific"/>
    <property type="evidence" value="ECO:0007669"/>
    <property type="project" value="TreeGrafter"/>
</dbReference>
<dbReference type="InterPro" id="IPR011598">
    <property type="entry name" value="bHLH_dom"/>
</dbReference>
<keyword evidence="2" id="KW-0805">Transcription regulation</keyword>
<dbReference type="PANTHER" id="PTHR16223">
    <property type="entry name" value="TRANSCRIPTION FACTOR BHLH83-RELATED"/>
    <property type="match status" value="1"/>
</dbReference>
<dbReference type="InterPro" id="IPR045239">
    <property type="entry name" value="bHLH95_bHLH"/>
</dbReference>
<dbReference type="GO" id="GO:0005634">
    <property type="term" value="C:nucleus"/>
    <property type="evidence" value="ECO:0007669"/>
    <property type="project" value="UniProtKB-SubCell"/>
</dbReference>
<keyword evidence="8" id="KW-1185">Reference proteome</keyword>
<evidence type="ECO:0000313" key="8">
    <source>
        <dbReference type="Proteomes" id="UP000015453"/>
    </source>
</evidence>
<evidence type="ECO:0000256" key="3">
    <source>
        <dbReference type="ARBA" id="ARBA00023125"/>
    </source>
</evidence>
<dbReference type="AlphaFoldDB" id="S8CPW8"/>
<keyword evidence="5" id="KW-0539">Nucleus</keyword>
<dbReference type="InterPro" id="IPR045843">
    <property type="entry name" value="IND-like"/>
</dbReference>
<keyword evidence="3" id="KW-0238">DNA-binding</keyword>
<protein>
    <recommendedName>
        <fullName evidence="6">BHLH domain-containing protein</fullName>
    </recommendedName>
</protein>
<reference evidence="7 8" key="1">
    <citation type="journal article" date="2013" name="BMC Genomics">
        <title>The miniature genome of a carnivorous plant Genlisea aurea contains a low number of genes and short non-coding sequences.</title>
        <authorList>
            <person name="Leushkin E.V."/>
            <person name="Sutormin R.A."/>
            <person name="Nabieva E.R."/>
            <person name="Penin A.A."/>
            <person name="Kondrashov A.S."/>
            <person name="Logacheva M.D."/>
        </authorList>
    </citation>
    <scope>NUCLEOTIDE SEQUENCE [LARGE SCALE GENOMIC DNA]</scope>
</reference>
<comment type="caution">
    <text evidence="7">The sequence shown here is derived from an EMBL/GenBank/DDBJ whole genome shotgun (WGS) entry which is preliminary data.</text>
</comment>
<sequence>SVEPKRLKATSFSSSKDKKENLTARIAALQQLVSPYGKTDTASVLLEALEYITFLHEQVKVLSAPYLRTAPWRSPNDDEEKCGLKSKGLCLVPLSFTLGVANSNGADIWAPVKNSPMKS</sequence>
<dbReference type="Proteomes" id="UP000015453">
    <property type="component" value="Unassembled WGS sequence"/>
</dbReference>
<gene>
    <name evidence="7" type="ORF">M569_05974</name>
</gene>
<dbReference type="GO" id="GO:0046983">
    <property type="term" value="F:protein dimerization activity"/>
    <property type="evidence" value="ECO:0007669"/>
    <property type="project" value="InterPro"/>
</dbReference>
<evidence type="ECO:0000313" key="7">
    <source>
        <dbReference type="EMBL" id="EPS68800.1"/>
    </source>
</evidence>
<evidence type="ECO:0000256" key="2">
    <source>
        <dbReference type="ARBA" id="ARBA00023015"/>
    </source>
</evidence>